<evidence type="ECO:0000313" key="19">
    <source>
        <dbReference type="Proteomes" id="UP000180057"/>
    </source>
</evidence>
<keyword evidence="13" id="KW-0902">Two-component regulatory system</keyword>
<keyword evidence="6" id="KW-0597">Phosphoprotein</keyword>
<keyword evidence="12 15" id="KW-1133">Transmembrane helix</keyword>
<dbReference type="PROSITE" id="PS50109">
    <property type="entry name" value="HIS_KIN"/>
    <property type="match status" value="1"/>
</dbReference>
<comment type="subcellular location">
    <subcellularLocation>
        <location evidence="3">Cell membrane</location>
        <topology evidence="3">Multi-pass membrane protein</topology>
    </subcellularLocation>
    <subcellularLocation>
        <location evidence="2">Membrane raft</location>
        <topology evidence="2">Multi-pass membrane protein</topology>
    </subcellularLocation>
</comment>
<comment type="caution">
    <text evidence="18">The sequence shown here is derived from an EMBL/GenBank/DDBJ whole genome shotgun (WGS) entry which is preliminary data.</text>
</comment>
<dbReference type="SMART" id="SM00304">
    <property type="entry name" value="HAMP"/>
    <property type="match status" value="1"/>
</dbReference>
<evidence type="ECO:0000313" key="18">
    <source>
        <dbReference type="EMBL" id="OIJ22412.1"/>
    </source>
</evidence>
<feature type="domain" description="Histidine kinase" evidence="16">
    <location>
        <begin position="258"/>
        <end position="474"/>
    </location>
</feature>
<dbReference type="AlphaFoldDB" id="A0A1S2MC90"/>
<evidence type="ECO:0000259" key="16">
    <source>
        <dbReference type="PROSITE" id="PS50109"/>
    </source>
</evidence>
<dbReference type="SUPFAM" id="SSF47384">
    <property type="entry name" value="Homodimeric domain of signal transducing histidine kinase"/>
    <property type="match status" value="1"/>
</dbReference>
<keyword evidence="14 15" id="KW-0472">Membrane</keyword>
<dbReference type="InterPro" id="IPR003594">
    <property type="entry name" value="HATPase_dom"/>
</dbReference>
<dbReference type="Pfam" id="PF00672">
    <property type="entry name" value="HAMP"/>
    <property type="match status" value="1"/>
</dbReference>
<keyword evidence="7" id="KW-0808">Transferase</keyword>
<evidence type="ECO:0000256" key="6">
    <source>
        <dbReference type="ARBA" id="ARBA00022553"/>
    </source>
</evidence>
<evidence type="ECO:0000256" key="12">
    <source>
        <dbReference type="ARBA" id="ARBA00022989"/>
    </source>
</evidence>
<keyword evidence="9" id="KW-0547">Nucleotide-binding</keyword>
<dbReference type="CDD" id="cd00082">
    <property type="entry name" value="HisKA"/>
    <property type="match status" value="1"/>
</dbReference>
<dbReference type="CDD" id="cd06225">
    <property type="entry name" value="HAMP"/>
    <property type="match status" value="1"/>
</dbReference>
<proteinExistence type="predicted"/>
<dbReference type="SUPFAM" id="SSF55874">
    <property type="entry name" value="ATPase domain of HSP90 chaperone/DNA topoisomerase II/histidine kinase"/>
    <property type="match status" value="1"/>
</dbReference>
<evidence type="ECO:0000256" key="10">
    <source>
        <dbReference type="ARBA" id="ARBA00022777"/>
    </source>
</evidence>
<evidence type="ECO:0000259" key="17">
    <source>
        <dbReference type="PROSITE" id="PS50885"/>
    </source>
</evidence>
<keyword evidence="19" id="KW-1185">Reference proteome</keyword>
<evidence type="ECO:0000256" key="14">
    <source>
        <dbReference type="ARBA" id="ARBA00023136"/>
    </source>
</evidence>
<dbReference type="InterPro" id="IPR036097">
    <property type="entry name" value="HisK_dim/P_sf"/>
</dbReference>
<evidence type="ECO:0000256" key="3">
    <source>
        <dbReference type="ARBA" id="ARBA00004651"/>
    </source>
</evidence>
<dbReference type="Pfam" id="PF00512">
    <property type="entry name" value="HisKA"/>
    <property type="match status" value="1"/>
</dbReference>
<dbReference type="OrthoDB" id="3436at2"/>
<evidence type="ECO:0000256" key="2">
    <source>
        <dbReference type="ARBA" id="ARBA00004314"/>
    </source>
</evidence>
<dbReference type="STRING" id="472963.BKP45_07195"/>
<gene>
    <name evidence="18" type="ORF">BKP45_07195</name>
</gene>
<keyword evidence="11" id="KW-0067">ATP-binding</keyword>
<dbReference type="SMART" id="SM00387">
    <property type="entry name" value="HATPase_c"/>
    <property type="match status" value="1"/>
</dbReference>
<dbReference type="GO" id="GO:0000155">
    <property type="term" value="F:phosphorelay sensor kinase activity"/>
    <property type="evidence" value="ECO:0007669"/>
    <property type="project" value="InterPro"/>
</dbReference>
<dbReference type="GO" id="GO:0005886">
    <property type="term" value="C:plasma membrane"/>
    <property type="evidence" value="ECO:0007669"/>
    <property type="project" value="UniProtKB-SubCell"/>
</dbReference>
<dbReference type="GO" id="GO:0005524">
    <property type="term" value="F:ATP binding"/>
    <property type="evidence" value="ECO:0007669"/>
    <property type="project" value="UniProtKB-KW"/>
</dbReference>
<dbReference type="InterPro" id="IPR003660">
    <property type="entry name" value="HAMP_dom"/>
</dbReference>
<name>A0A1S2MC90_9BACI</name>
<evidence type="ECO:0000256" key="13">
    <source>
        <dbReference type="ARBA" id="ARBA00023012"/>
    </source>
</evidence>
<dbReference type="Proteomes" id="UP000180057">
    <property type="component" value="Unassembled WGS sequence"/>
</dbReference>
<dbReference type="PRINTS" id="PR00344">
    <property type="entry name" value="BCTRLSENSOR"/>
</dbReference>
<protein>
    <recommendedName>
        <fullName evidence="4">histidine kinase</fullName>
        <ecNumber evidence="4">2.7.13.3</ecNumber>
    </recommendedName>
</protein>
<feature type="transmembrane region" description="Helical" evidence="15">
    <location>
        <begin position="171"/>
        <end position="191"/>
    </location>
</feature>
<dbReference type="InterPro" id="IPR003661">
    <property type="entry name" value="HisK_dim/P_dom"/>
</dbReference>
<dbReference type="FunFam" id="1.10.287.130:FF:000001">
    <property type="entry name" value="Two-component sensor histidine kinase"/>
    <property type="match status" value="1"/>
</dbReference>
<reference evidence="18 19" key="1">
    <citation type="submission" date="2016-10" db="EMBL/GenBank/DDBJ databases">
        <title>Draft genome sequences of four alkaliphilic bacteria belonging to the Anaerobacillus genus.</title>
        <authorList>
            <person name="Bassil N.M."/>
            <person name="Lloyd J.R."/>
        </authorList>
    </citation>
    <scope>NUCLEOTIDE SEQUENCE [LARGE SCALE GENOMIC DNA]</scope>
    <source>
        <strain evidence="18 19">DSM 22531</strain>
    </source>
</reference>
<dbReference type="RefSeq" id="WP_071388967.1">
    <property type="nucleotide sequence ID" value="NZ_MLQS01000001.1"/>
</dbReference>
<dbReference type="InterPro" id="IPR005467">
    <property type="entry name" value="His_kinase_dom"/>
</dbReference>
<sequence>MLGMNKSIFRRLILSYMFTIVVGIGIVGILMFYFANNYIYSAKQEELLRKGKTVNAYIQEEAIIDDEKQSKLEFFDHSYNARIWVFDQEGKIIATSTQEEVFIGKSVASSIVERVLQGDDAVSRLEFEGLVEPMLSVVVPWGKQDHVYGGIILHSPLTGLSGFIMKIREMFLWATLFGILFSTVMVSYLSWTISRPLQQIDRAASRIGMGNYDERIQIKSEDEIGDLAHTINKMAEKLEIIEVERQKLDNLRSDFLANISHELRTPLTTMQGFLEALQDGLIEEEGRQRYYDVMYDETIHMNRLVDDLMDLIKLENKEITLSKYPIDIKSILEKEKFKFEKEALDKYIDIKLNLIEPLPKAYSDPVRLEQIINNLLKNAVKFTEEGEITISAQEDGEYLLLSVQDTGIGISDLDQELIWERFYKVDRGRSKKNKGTGLGLAIVKKLVELHEGKITVQSEIGKGTTFKIWIPSVVEGGTY</sequence>
<dbReference type="SUPFAM" id="SSF158472">
    <property type="entry name" value="HAMP domain-like"/>
    <property type="match status" value="1"/>
</dbReference>
<keyword evidence="5" id="KW-1003">Cell membrane</keyword>
<evidence type="ECO:0000256" key="11">
    <source>
        <dbReference type="ARBA" id="ARBA00022840"/>
    </source>
</evidence>
<dbReference type="SMART" id="SM00388">
    <property type="entry name" value="HisKA"/>
    <property type="match status" value="1"/>
</dbReference>
<feature type="transmembrane region" description="Helical" evidence="15">
    <location>
        <begin position="12"/>
        <end position="35"/>
    </location>
</feature>
<dbReference type="Gene3D" id="1.10.287.130">
    <property type="match status" value="1"/>
</dbReference>
<dbReference type="PROSITE" id="PS50885">
    <property type="entry name" value="HAMP"/>
    <property type="match status" value="1"/>
</dbReference>
<dbReference type="Gene3D" id="6.10.340.10">
    <property type="match status" value="1"/>
</dbReference>
<evidence type="ECO:0000256" key="5">
    <source>
        <dbReference type="ARBA" id="ARBA00022475"/>
    </source>
</evidence>
<dbReference type="CDD" id="cd16922">
    <property type="entry name" value="HATPase_EvgS-ArcB-TorS-like"/>
    <property type="match status" value="1"/>
</dbReference>
<accession>A0A1S2MC90</accession>
<dbReference type="InterPro" id="IPR004358">
    <property type="entry name" value="Sig_transdc_His_kin-like_C"/>
</dbReference>
<evidence type="ECO:0000256" key="1">
    <source>
        <dbReference type="ARBA" id="ARBA00000085"/>
    </source>
</evidence>
<dbReference type="PANTHER" id="PTHR45528">
    <property type="entry name" value="SENSOR HISTIDINE KINASE CPXA"/>
    <property type="match status" value="1"/>
</dbReference>
<feature type="domain" description="HAMP" evidence="17">
    <location>
        <begin position="191"/>
        <end position="243"/>
    </location>
</feature>
<dbReference type="FunFam" id="3.30.565.10:FF:000023">
    <property type="entry name" value="PAS domain-containing sensor histidine kinase"/>
    <property type="match status" value="1"/>
</dbReference>
<comment type="catalytic activity">
    <reaction evidence="1">
        <text>ATP + protein L-histidine = ADP + protein N-phospho-L-histidine.</text>
        <dbReference type="EC" id="2.7.13.3"/>
    </reaction>
</comment>
<keyword evidence="8 15" id="KW-0812">Transmembrane</keyword>
<dbReference type="GO" id="GO:0045121">
    <property type="term" value="C:membrane raft"/>
    <property type="evidence" value="ECO:0007669"/>
    <property type="project" value="UniProtKB-SubCell"/>
</dbReference>
<keyword evidence="10 18" id="KW-0418">Kinase</keyword>
<evidence type="ECO:0000256" key="7">
    <source>
        <dbReference type="ARBA" id="ARBA00022679"/>
    </source>
</evidence>
<evidence type="ECO:0000256" key="9">
    <source>
        <dbReference type="ARBA" id="ARBA00022741"/>
    </source>
</evidence>
<dbReference type="Gene3D" id="3.30.565.10">
    <property type="entry name" value="Histidine kinase-like ATPase, C-terminal domain"/>
    <property type="match status" value="1"/>
</dbReference>
<evidence type="ECO:0000256" key="4">
    <source>
        <dbReference type="ARBA" id="ARBA00012438"/>
    </source>
</evidence>
<evidence type="ECO:0000256" key="15">
    <source>
        <dbReference type="SAM" id="Phobius"/>
    </source>
</evidence>
<evidence type="ECO:0000256" key="8">
    <source>
        <dbReference type="ARBA" id="ARBA00022692"/>
    </source>
</evidence>
<dbReference type="InterPro" id="IPR050398">
    <property type="entry name" value="HssS/ArlS-like"/>
</dbReference>
<dbReference type="PANTHER" id="PTHR45528:SF1">
    <property type="entry name" value="SENSOR HISTIDINE KINASE CPXA"/>
    <property type="match status" value="1"/>
</dbReference>
<dbReference type="EC" id="2.7.13.3" evidence="4"/>
<dbReference type="InterPro" id="IPR036890">
    <property type="entry name" value="HATPase_C_sf"/>
</dbReference>
<dbReference type="Gene3D" id="3.30.450.20">
    <property type="entry name" value="PAS domain"/>
    <property type="match status" value="1"/>
</dbReference>
<dbReference type="Pfam" id="PF02518">
    <property type="entry name" value="HATPase_c"/>
    <property type="match status" value="1"/>
</dbReference>
<dbReference type="EMBL" id="MLQS01000001">
    <property type="protein sequence ID" value="OIJ22412.1"/>
    <property type="molecule type" value="Genomic_DNA"/>
</dbReference>
<organism evidence="18 19">
    <name type="scientific">Anaerobacillus alkalidiazotrophicus</name>
    <dbReference type="NCBI Taxonomy" id="472963"/>
    <lineage>
        <taxon>Bacteria</taxon>
        <taxon>Bacillati</taxon>
        <taxon>Bacillota</taxon>
        <taxon>Bacilli</taxon>
        <taxon>Bacillales</taxon>
        <taxon>Bacillaceae</taxon>
        <taxon>Anaerobacillus</taxon>
    </lineage>
</organism>
<feature type="transmembrane region" description="Helical" evidence="15">
    <location>
        <begin position="146"/>
        <end position="164"/>
    </location>
</feature>